<feature type="transmembrane region" description="Helical" evidence="1">
    <location>
        <begin position="284"/>
        <end position="309"/>
    </location>
</feature>
<keyword evidence="1" id="KW-0812">Transmembrane</keyword>
<organism evidence="2 3">
    <name type="scientific">Coccomyxa subellipsoidea</name>
    <dbReference type="NCBI Taxonomy" id="248742"/>
    <lineage>
        <taxon>Eukaryota</taxon>
        <taxon>Viridiplantae</taxon>
        <taxon>Chlorophyta</taxon>
        <taxon>core chlorophytes</taxon>
        <taxon>Trebouxiophyceae</taxon>
        <taxon>Trebouxiophyceae incertae sedis</taxon>
        <taxon>Coccomyxaceae</taxon>
        <taxon>Coccomyxa</taxon>
    </lineage>
</organism>
<name>A0ABR2YBV6_9CHLO</name>
<proteinExistence type="predicted"/>
<keyword evidence="1" id="KW-0472">Membrane</keyword>
<keyword evidence="3" id="KW-1185">Reference proteome</keyword>
<dbReference type="EMBL" id="JALJOT010000016">
    <property type="protein sequence ID" value="KAK9902002.1"/>
    <property type="molecule type" value="Genomic_DNA"/>
</dbReference>
<gene>
    <name evidence="2" type="ORF">WJX75_000875</name>
</gene>
<evidence type="ECO:0000313" key="2">
    <source>
        <dbReference type="EMBL" id="KAK9902002.1"/>
    </source>
</evidence>
<dbReference type="Proteomes" id="UP001491310">
    <property type="component" value="Unassembled WGS sequence"/>
</dbReference>
<evidence type="ECO:0000256" key="1">
    <source>
        <dbReference type="SAM" id="Phobius"/>
    </source>
</evidence>
<evidence type="ECO:0000313" key="3">
    <source>
        <dbReference type="Proteomes" id="UP001491310"/>
    </source>
</evidence>
<reference evidence="2 3" key="1">
    <citation type="journal article" date="2024" name="Nat. Commun.">
        <title>Phylogenomics reveals the evolutionary origins of lichenization in chlorophyte algae.</title>
        <authorList>
            <person name="Puginier C."/>
            <person name="Libourel C."/>
            <person name="Otte J."/>
            <person name="Skaloud P."/>
            <person name="Haon M."/>
            <person name="Grisel S."/>
            <person name="Petersen M."/>
            <person name="Berrin J.G."/>
            <person name="Delaux P.M."/>
            <person name="Dal Grande F."/>
            <person name="Keller J."/>
        </authorList>
    </citation>
    <scope>NUCLEOTIDE SEQUENCE [LARGE SCALE GENOMIC DNA]</scope>
    <source>
        <strain evidence="2 3">SAG 216-7</strain>
    </source>
</reference>
<sequence length="348" mass="39106">MASMDKSGKDANGKSVKLEASAPRPHFDGKGDIIPMYRKCPPLLYFDWMIRFWIYFDTPAHWISWYACVGFYFGGILFIIGSFAGISPAIYNQSVVGNCMGDVFDWLVTFCYLFGNALWFVATSFQIIESLNPGYDQRVAEWEAEGRNGPKPKYIWFGLRLTNLAWWGACSYTLGVALYIGAAVGTIINDCPNTLLAPDVYLWIVDYFYLIAGILFFLSGVAYVMYEISIWLIPGIFCPFTRKHAKSMLWWALWLYFWGGVGFCMGGIQLYWDSPINLVETVPQYNIITGIGFGGGSICFHLGAALLLARQSRGRCRPSYAFTASRLDPTSHTGSHYMEPTPNGANKV</sequence>
<protein>
    <submittedName>
        <fullName evidence="2">Uncharacterized protein</fullName>
    </submittedName>
</protein>
<feature type="transmembrane region" description="Helical" evidence="1">
    <location>
        <begin position="253"/>
        <end position="272"/>
    </location>
</feature>
<accession>A0ABR2YBV6</accession>
<feature type="transmembrane region" description="Helical" evidence="1">
    <location>
        <begin position="103"/>
        <end position="128"/>
    </location>
</feature>
<comment type="caution">
    <text evidence="2">The sequence shown here is derived from an EMBL/GenBank/DDBJ whole genome shotgun (WGS) entry which is preliminary data.</text>
</comment>
<feature type="transmembrane region" description="Helical" evidence="1">
    <location>
        <begin position="63"/>
        <end position="91"/>
    </location>
</feature>
<keyword evidence="1" id="KW-1133">Transmembrane helix</keyword>
<feature type="transmembrane region" description="Helical" evidence="1">
    <location>
        <begin position="164"/>
        <end position="188"/>
    </location>
</feature>